<reference evidence="5" key="1">
    <citation type="journal article" date="2017" name="Nat. Microbiol.">
        <title>Global analysis of biosynthetic gene clusters reveals vast potential of secondary metabolite production in Penicillium species.</title>
        <authorList>
            <person name="Nielsen J.C."/>
            <person name="Grijseels S."/>
            <person name="Prigent S."/>
            <person name="Ji B."/>
            <person name="Dainat J."/>
            <person name="Nielsen K.F."/>
            <person name="Frisvad J.C."/>
            <person name="Workman M."/>
            <person name="Nielsen J."/>
        </authorList>
    </citation>
    <scope>NUCLEOTIDE SEQUENCE [LARGE SCALE GENOMIC DNA]</scope>
    <source>
        <strain evidence="5">IBT 29486</strain>
    </source>
</reference>
<evidence type="ECO:0000256" key="2">
    <source>
        <dbReference type="ARBA" id="ARBA00023043"/>
    </source>
</evidence>
<gene>
    <name evidence="4" type="ORF">PENVUL_c169G06761</name>
</gene>
<dbReference type="Gene3D" id="1.25.40.20">
    <property type="entry name" value="Ankyrin repeat-containing domain"/>
    <property type="match status" value="2"/>
</dbReference>
<protein>
    <submittedName>
        <fullName evidence="4">Uncharacterized protein</fullName>
    </submittedName>
</protein>
<organism evidence="4 5">
    <name type="scientific">Penicillium vulpinum</name>
    <dbReference type="NCBI Taxonomy" id="29845"/>
    <lineage>
        <taxon>Eukaryota</taxon>
        <taxon>Fungi</taxon>
        <taxon>Dikarya</taxon>
        <taxon>Ascomycota</taxon>
        <taxon>Pezizomycotina</taxon>
        <taxon>Eurotiomycetes</taxon>
        <taxon>Eurotiomycetidae</taxon>
        <taxon>Eurotiales</taxon>
        <taxon>Aspergillaceae</taxon>
        <taxon>Penicillium</taxon>
    </lineage>
</organism>
<comment type="caution">
    <text evidence="4">The sequence shown here is derived from an EMBL/GenBank/DDBJ whole genome shotgun (WGS) entry which is preliminary data.</text>
</comment>
<name>A0A1V6QXD3_9EURO</name>
<dbReference type="AlphaFoldDB" id="A0A1V6QXD3"/>
<evidence type="ECO:0000313" key="5">
    <source>
        <dbReference type="Proteomes" id="UP000191518"/>
    </source>
</evidence>
<dbReference type="PROSITE" id="PS50088">
    <property type="entry name" value="ANK_REPEAT"/>
    <property type="match status" value="2"/>
</dbReference>
<evidence type="ECO:0000256" key="1">
    <source>
        <dbReference type="ARBA" id="ARBA00022737"/>
    </source>
</evidence>
<keyword evidence="2 3" id="KW-0040">ANK repeat</keyword>
<dbReference type="InterPro" id="IPR002110">
    <property type="entry name" value="Ankyrin_rpt"/>
</dbReference>
<feature type="repeat" description="ANK" evidence="3">
    <location>
        <begin position="66"/>
        <end position="98"/>
    </location>
</feature>
<keyword evidence="1" id="KW-0677">Repeat</keyword>
<keyword evidence="5" id="KW-1185">Reference proteome</keyword>
<dbReference type="PROSITE" id="PS50297">
    <property type="entry name" value="ANK_REP_REGION"/>
    <property type="match status" value="1"/>
</dbReference>
<dbReference type="SUPFAM" id="SSF48403">
    <property type="entry name" value="Ankyrin repeat"/>
    <property type="match status" value="1"/>
</dbReference>
<sequence>MSARLFMKATQNTSYQILQAFLDHGWDINTPIDSNTPPGLAFSYHDADLTMWFLAHGANPNQRCDKDCTPLSVAFEVASFEIIQILLDHGASLSQGQVMHYAAVRQFDDRLQVLEFLLEKGLPINNIMYQDSEDYNANMFSGIGTPLHYAAERGLLDSVELLVERGASTRIRDPAGQIALEWAEFNNQKAVVDFLRPLSVGNDSQSVAQFTDEPGRHFTTTPLE</sequence>
<dbReference type="EMBL" id="MDYP01000168">
    <property type="protein sequence ID" value="OQD93839.1"/>
    <property type="molecule type" value="Genomic_DNA"/>
</dbReference>
<dbReference type="Pfam" id="PF12796">
    <property type="entry name" value="Ank_2"/>
    <property type="match status" value="2"/>
</dbReference>
<dbReference type="PANTHER" id="PTHR24198:SF165">
    <property type="entry name" value="ANKYRIN REPEAT-CONTAINING PROTEIN-RELATED"/>
    <property type="match status" value="1"/>
</dbReference>
<dbReference type="SMART" id="SM00248">
    <property type="entry name" value="ANK"/>
    <property type="match status" value="5"/>
</dbReference>
<accession>A0A1V6QXD3</accession>
<dbReference type="Proteomes" id="UP000191518">
    <property type="component" value="Unassembled WGS sequence"/>
</dbReference>
<evidence type="ECO:0000313" key="4">
    <source>
        <dbReference type="EMBL" id="OQD93839.1"/>
    </source>
</evidence>
<feature type="repeat" description="ANK" evidence="3">
    <location>
        <begin position="145"/>
        <end position="174"/>
    </location>
</feature>
<evidence type="ECO:0000256" key="3">
    <source>
        <dbReference type="PROSITE-ProRule" id="PRU00023"/>
    </source>
</evidence>
<proteinExistence type="predicted"/>
<dbReference type="STRING" id="29845.A0A1V6QXD3"/>
<dbReference type="InterPro" id="IPR036770">
    <property type="entry name" value="Ankyrin_rpt-contain_sf"/>
</dbReference>
<dbReference type="PANTHER" id="PTHR24198">
    <property type="entry name" value="ANKYRIN REPEAT AND PROTEIN KINASE DOMAIN-CONTAINING PROTEIN"/>
    <property type="match status" value="1"/>
</dbReference>
<dbReference type="OrthoDB" id="426293at2759"/>